<keyword evidence="11" id="KW-0413">Isomerase</keyword>
<feature type="domain" description="Helicase ATP-binding" evidence="16">
    <location>
        <begin position="279"/>
        <end position="453"/>
    </location>
</feature>
<keyword evidence="10 15" id="KW-0234">DNA repair</keyword>
<dbReference type="GO" id="GO:0003677">
    <property type="term" value="F:DNA binding"/>
    <property type="evidence" value="ECO:0007669"/>
    <property type="project" value="UniProtKB-KW"/>
</dbReference>
<dbReference type="PROSITE" id="PS51194">
    <property type="entry name" value="HELICASE_CTER"/>
    <property type="match status" value="1"/>
</dbReference>
<dbReference type="Pfam" id="PF00270">
    <property type="entry name" value="DEAD"/>
    <property type="match status" value="1"/>
</dbReference>
<dbReference type="NCBIfam" id="NF008165">
    <property type="entry name" value="PRK10917.1-3"/>
    <property type="match status" value="1"/>
</dbReference>
<dbReference type="SMART" id="SM00490">
    <property type="entry name" value="HELICc"/>
    <property type="match status" value="1"/>
</dbReference>
<dbReference type="Pfam" id="PF19833">
    <property type="entry name" value="RecG_dom3_C"/>
    <property type="match status" value="1"/>
</dbReference>
<dbReference type="PANTHER" id="PTHR47964">
    <property type="entry name" value="ATP-DEPENDENT DNA HELICASE HOMOLOG RECG, CHLOROPLASTIC"/>
    <property type="match status" value="1"/>
</dbReference>
<evidence type="ECO:0000256" key="12">
    <source>
        <dbReference type="ARBA" id="ARBA00034617"/>
    </source>
</evidence>
<dbReference type="NCBIfam" id="NF008168">
    <property type="entry name" value="PRK10917.2-2"/>
    <property type="match status" value="1"/>
</dbReference>
<evidence type="ECO:0000256" key="7">
    <source>
        <dbReference type="ARBA" id="ARBA00022840"/>
    </source>
</evidence>
<keyword evidence="9 15" id="KW-0233">DNA recombination</keyword>
<dbReference type="InterPro" id="IPR047112">
    <property type="entry name" value="RecG/Mfd"/>
</dbReference>
<evidence type="ECO:0000256" key="13">
    <source>
        <dbReference type="ARBA" id="ARBA00034808"/>
    </source>
</evidence>
<dbReference type="Gene3D" id="2.40.50.140">
    <property type="entry name" value="Nucleic acid-binding proteins"/>
    <property type="match status" value="1"/>
</dbReference>
<dbReference type="EMBL" id="CADCTF010000053">
    <property type="protein sequence ID" value="CAA9227989.1"/>
    <property type="molecule type" value="Genomic_DNA"/>
</dbReference>
<evidence type="ECO:0000259" key="17">
    <source>
        <dbReference type="PROSITE" id="PS51194"/>
    </source>
</evidence>
<dbReference type="InterPro" id="IPR045562">
    <property type="entry name" value="RecG_dom3_C"/>
</dbReference>
<name>A0A6J4HM15_9ACTN</name>
<dbReference type="EC" id="5.6.2.4" evidence="13 15"/>
<dbReference type="InterPro" id="IPR014001">
    <property type="entry name" value="Helicase_ATP-bd"/>
</dbReference>
<keyword evidence="8" id="KW-0238">DNA-binding</keyword>
<dbReference type="Gene3D" id="3.40.50.300">
    <property type="entry name" value="P-loop containing nucleotide triphosphate hydrolases"/>
    <property type="match status" value="2"/>
</dbReference>
<feature type="domain" description="Helicase C-terminal" evidence="17">
    <location>
        <begin position="471"/>
        <end position="638"/>
    </location>
</feature>
<protein>
    <recommendedName>
        <fullName evidence="2 15">ATP-dependent DNA helicase RecG</fullName>
        <ecNumber evidence="13 15">5.6.2.4</ecNumber>
    </recommendedName>
</protein>
<dbReference type="Pfam" id="PF17191">
    <property type="entry name" value="RecG_wedge"/>
    <property type="match status" value="1"/>
</dbReference>
<comment type="similarity">
    <text evidence="1 15">Belongs to the helicase family. RecG subfamily.</text>
</comment>
<accession>A0A6J4HM15</accession>
<dbReference type="InterPro" id="IPR012340">
    <property type="entry name" value="NA-bd_OB-fold"/>
</dbReference>
<dbReference type="GO" id="GO:0043138">
    <property type="term" value="F:3'-5' DNA helicase activity"/>
    <property type="evidence" value="ECO:0007669"/>
    <property type="project" value="UniProtKB-EC"/>
</dbReference>
<keyword evidence="4 15" id="KW-0227">DNA damage</keyword>
<evidence type="ECO:0000256" key="4">
    <source>
        <dbReference type="ARBA" id="ARBA00022763"/>
    </source>
</evidence>
<dbReference type="PANTHER" id="PTHR47964:SF1">
    <property type="entry name" value="ATP-DEPENDENT DNA HELICASE HOMOLOG RECG, CHLOROPLASTIC"/>
    <property type="match status" value="1"/>
</dbReference>
<dbReference type="SMART" id="SM00487">
    <property type="entry name" value="DEXDc"/>
    <property type="match status" value="1"/>
</dbReference>
<sequence>MARTLLSLKQKPVTEISGVGPKAQASLATVEPPVETVYDLLTYYPRRYIDRTNQAMIRDLAVGEEAMVLAKVKRVQARRTRQGRSLVEVDVFDGSSYLKCTFFNQPWRAKQLVVGREAVFFGKLDLYKGRRQMTSPVVDLIGDRTGKILPVYPQSEKAGLTTWDLAGWIEEALGRARDLADPLDDRRRDRLKLIDRTRALRSIHAPDSLDDARHARRRLVFDELLRLQVTLVLRKRAFEREAKGIRHQTDGELVRSFHRGLPFDLTGAQRRAIDEIAADLAGPHPMHRLLQGDVGSGKTLVALTALLMGVQGGYQGALMAPTEVLAEQHFAGIRAQLDGLEVTDGADSLFPVRPLRFELLTNRTTAGQRTKLQAALAAGDIDILIGTHALLTEAFGFKALGVIVIDEQHRFGVEQRSALRDKGADPDVLVMTATPIPRTAAMTVYGDLDMTVLDELPPGRTPIDTTWARGPLEEAATWEAVRSAVAAGHQAYVVCPLIEESEKVEARSAEEEFARLQAGELEGLRLAVLHGRVPAKDKEARMAAFRRGDVDVLVATTVIEVGVDVPNATVMVIEDADRFGIAQLHQLRGRVGRGGARSKCFLLGDTESPDGEARLKAVESSTDGFALAEVDLELRGEGAILGIRQKGRSDLKLASLRRDKELVKVARDVAFEVVAEGLERHPVLADEVRELVEPEEAAFLFKS</sequence>
<dbReference type="Pfam" id="PF00271">
    <property type="entry name" value="Helicase_C"/>
    <property type="match status" value="1"/>
</dbReference>
<keyword evidence="7 15" id="KW-0067">ATP-binding</keyword>
<evidence type="ECO:0000259" key="16">
    <source>
        <dbReference type="PROSITE" id="PS51192"/>
    </source>
</evidence>
<keyword evidence="5 15" id="KW-0378">Hydrolase</keyword>
<evidence type="ECO:0000256" key="10">
    <source>
        <dbReference type="ARBA" id="ARBA00023204"/>
    </source>
</evidence>
<evidence type="ECO:0000256" key="2">
    <source>
        <dbReference type="ARBA" id="ARBA00017846"/>
    </source>
</evidence>
<dbReference type="GO" id="GO:0006310">
    <property type="term" value="P:DNA recombination"/>
    <property type="evidence" value="ECO:0007669"/>
    <property type="project" value="UniProtKB-UniRule"/>
</dbReference>
<evidence type="ECO:0000256" key="6">
    <source>
        <dbReference type="ARBA" id="ARBA00022806"/>
    </source>
</evidence>
<keyword evidence="3 15" id="KW-0547">Nucleotide-binding</keyword>
<dbReference type="InterPro" id="IPR033454">
    <property type="entry name" value="RecG_wedge"/>
</dbReference>
<dbReference type="SUPFAM" id="SSF50249">
    <property type="entry name" value="Nucleic acid-binding proteins"/>
    <property type="match status" value="1"/>
</dbReference>
<comment type="function">
    <text evidence="15">Plays a critical role in recombination and DNA repair. Helps process Holliday junction intermediates to mature products by catalyzing branch migration. Has replication fork regression activity, unwinds stalled or blocked replication forks to make a HJ that can be resolved. Has a DNA unwinding activity characteristic of a DNA helicase with 3'-5' polarity.</text>
</comment>
<evidence type="ECO:0000256" key="8">
    <source>
        <dbReference type="ARBA" id="ARBA00023125"/>
    </source>
</evidence>
<dbReference type="AlphaFoldDB" id="A0A6J4HM15"/>
<proteinExistence type="inferred from homology"/>
<dbReference type="InterPro" id="IPR011545">
    <property type="entry name" value="DEAD/DEAH_box_helicase_dom"/>
</dbReference>
<dbReference type="SUPFAM" id="SSF52540">
    <property type="entry name" value="P-loop containing nucleoside triphosphate hydrolases"/>
    <property type="match status" value="2"/>
</dbReference>
<gene>
    <name evidence="18" type="ORF">AVDCRST_MAG50-1618</name>
</gene>
<dbReference type="InterPro" id="IPR027417">
    <property type="entry name" value="P-loop_NTPase"/>
</dbReference>
<dbReference type="GO" id="GO:0016787">
    <property type="term" value="F:hydrolase activity"/>
    <property type="evidence" value="ECO:0007669"/>
    <property type="project" value="UniProtKB-KW"/>
</dbReference>
<evidence type="ECO:0000256" key="9">
    <source>
        <dbReference type="ARBA" id="ARBA00023172"/>
    </source>
</evidence>
<evidence type="ECO:0000313" key="18">
    <source>
        <dbReference type="EMBL" id="CAA9227989.1"/>
    </source>
</evidence>
<dbReference type="CDD" id="cd04488">
    <property type="entry name" value="RecG_wedge_OBF"/>
    <property type="match status" value="1"/>
</dbReference>
<evidence type="ECO:0000256" key="14">
    <source>
        <dbReference type="ARBA" id="ARBA00048988"/>
    </source>
</evidence>
<dbReference type="GO" id="GO:0006281">
    <property type="term" value="P:DNA repair"/>
    <property type="evidence" value="ECO:0007669"/>
    <property type="project" value="UniProtKB-UniRule"/>
</dbReference>
<dbReference type="NCBIfam" id="TIGR00643">
    <property type="entry name" value="recG"/>
    <property type="match status" value="1"/>
</dbReference>
<dbReference type="InterPro" id="IPR001650">
    <property type="entry name" value="Helicase_C-like"/>
</dbReference>
<dbReference type="CDD" id="cd17992">
    <property type="entry name" value="DEXHc_RecG"/>
    <property type="match status" value="1"/>
</dbReference>
<comment type="catalytic activity">
    <reaction evidence="12 15">
        <text>Couples ATP hydrolysis with the unwinding of duplex DNA by translocating in the 3'-5' direction.</text>
        <dbReference type="EC" id="5.6.2.4"/>
    </reaction>
</comment>
<evidence type="ECO:0000256" key="11">
    <source>
        <dbReference type="ARBA" id="ARBA00023235"/>
    </source>
</evidence>
<dbReference type="GO" id="GO:0005524">
    <property type="term" value="F:ATP binding"/>
    <property type="evidence" value="ECO:0007669"/>
    <property type="project" value="UniProtKB-KW"/>
</dbReference>
<organism evidence="18">
    <name type="scientific">uncultured Acidimicrobiales bacterium</name>
    <dbReference type="NCBI Taxonomy" id="310071"/>
    <lineage>
        <taxon>Bacteria</taxon>
        <taxon>Bacillati</taxon>
        <taxon>Actinomycetota</taxon>
        <taxon>Acidimicrobiia</taxon>
        <taxon>Acidimicrobiales</taxon>
        <taxon>environmental samples</taxon>
    </lineage>
</organism>
<reference evidence="18" key="1">
    <citation type="submission" date="2020-02" db="EMBL/GenBank/DDBJ databases">
        <authorList>
            <person name="Meier V. D."/>
        </authorList>
    </citation>
    <scope>NUCLEOTIDE SEQUENCE</scope>
    <source>
        <strain evidence="18">AVDCRST_MAG50</strain>
    </source>
</reference>
<dbReference type="InterPro" id="IPR004609">
    <property type="entry name" value="ATP-dep_DNA_helicase_RecG"/>
</dbReference>
<dbReference type="PROSITE" id="PS51192">
    <property type="entry name" value="HELICASE_ATP_BIND_1"/>
    <property type="match status" value="1"/>
</dbReference>
<evidence type="ECO:0000256" key="15">
    <source>
        <dbReference type="RuleBase" id="RU363016"/>
    </source>
</evidence>
<comment type="catalytic activity">
    <reaction evidence="14 15">
        <text>ATP + H2O = ADP + phosphate + H(+)</text>
        <dbReference type="Rhea" id="RHEA:13065"/>
        <dbReference type="ChEBI" id="CHEBI:15377"/>
        <dbReference type="ChEBI" id="CHEBI:15378"/>
        <dbReference type="ChEBI" id="CHEBI:30616"/>
        <dbReference type="ChEBI" id="CHEBI:43474"/>
        <dbReference type="ChEBI" id="CHEBI:456216"/>
        <dbReference type="EC" id="5.6.2.4"/>
    </reaction>
</comment>
<keyword evidence="6 15" id="KW-0347">Helicase</keyword>
<evidence type="ECO:0000256" key="5">
    <source>
        <dbReference type="ARBA" id="ARBA00022801"/>
    </source>
</evidence>
<evidence type="ECO:0000256" key="3">
    <source>
        <dbReference type="ARBA" id="ARBA00022741"/>
    </source>
</evidence>
<evidence type="ECO:0000256" key="1">
    <source>
        <dbReference type="ARBA" id="ARBA00007504"/>
    </source>
</evidence>